<dbReference type="OrthoDB" id="3248909at2759"/>
<feature type="transmembrane region" description="Helical" evidence="2">
    <location>
        <begin position="492"/>
        <end position="514"/>
    </location>
</feature>
<name>A0A369JKR9_HYPMA</name>
<dbReference type="Proteomes" id="UP000076154">
    <property type="component" value="Unassembled WGS sequence"/>
</dbReference>
<keyword evidence="4" id="KW-1185">Reference proteome</keyword>
<protein>
    <submittedName>
        <fullName evidence="3">Uncharacterized protein</fullName>
    </submittedName>
</protein>
<accession>A0A369JKR9</accession>
<comment type="caution">
    <text evidence="3">The sequence shown here is derived from an EMBL/GenBank/DDBJ whole genome shotgun (WGS) entry which is preliminary data.</text>
</comment>
<evidence type="ECO:0000313" key="4">
    <source>
        <dbReference type="Proteomes" id="UP000076154"/>
    </source>
</evidence>
<dbReference type="EMBL" id="LUEZ02000053">
    <property type="protein sequence ID" value="RDB21810.1"/>
    <property type="molecule type" value="Genomic_DNA"/>
</dbReference>
<gene>
    <name evidence="3" type="ORF">Hypma_010898</name>
</gene>
<evidence type="ECO:0000313" key="3">
    <source>
        <dbReference type="EMBL" id="RDB21810.1"/>
    </source>
</evidence>
<feature type="compositionally biased region" description="Basic and acidic residues" evidence="1">
    <location>
        <begin position="14"/>
        <end position="23"/>
    </location>
</feature>
<evidence type="ECO:0000256" key="1">
    <source>
        <dbReference type="SAM" id="MobiDB-lite"/>
    </source>
</evidence>
<dbReference type="Pfam" id="PF11915">
    <property type="entry name" value="DUF3433"/>
    <property type="match status" value="1"/>
</dbReference>
<feature type="region of interest" description="Disordered" evidence="1">
    <location>
        <begin position="1"/>
        <end position="23"/>
    </location>
</feature>
<reference evidence="3" key="1">
    <citation type="submission" date="2018-04" db="EMBL/GenBank/DDBJ databases">
        <title>Whole genome sequencing of Hypsizygus marmoreus.</title>
        <authorList>
            <person name="Choi I.-G."/>
            <person name="Min B."/>
            <person name="Kim J.-G."/>
            <person name="Kim S."/>
            <person name="Oh Y.-L."/>
            <person name="Kong W.-S."/>
            <person name="Park H."/>
            <person name="Jeong J."/>
            <person name="Song E.-S."/>
        </authorList>
    </citation>
    <scope>NUCLEOTIDE SEQUENCE [LARGE SCALE GENOMIC DNA]</scope>
    <source>
        <strain evidence="3">51987-8</strain>
    </source>
</reference>
<organism evidence="3 4">
    <name type="scientific">Hypsizygus marmoreus</name>
    <name type="common">White beech mushroom</name>
    <name type="synonym">Agaricus marmoreus</name>
    <dbReference type="NCBI Taxonomy" id="39966"/>
    <lineage>
        <taxon>Eukaryota</taxon>
        <taxon>Fungi</taxon>
        <taxon>Dikarya</taxon>
        <taxon>Basidiomycota</taxon>
        <taxon>Agaricomycotina</taxon>
        <taxon>Agaricomycetes</taxon>
        <taxon>Agaricomycetidae</taxon>
        <taxon>Agaricales</taxon>
        <taxon>Tricholomatineae</taxon>
        <taxon>Lyophyllaceae</taxon>
        <taxon>Hypsizygus</taxon>
    </lineage>
</organism>
<evidence type="ECO:0000256" key="2">
    <source>
        <dbReference type="SAM" id="Phobius"/>
    </source>
</evidence>
<feature type="transmembrane region" description="Helical" evidence="2">
    <location>
        <begin position="97"/>
        <end position="114"/>
    </location>
</feature>
<dbReference type="PANTHER" id="PTHR37544">
    <property type="entry name" value="SPRAY-RELATED"/>
    <property type="match status" value="1"/>
</dbReference>
<dbReference type="InterPro" id="IPR021840">
    <property type="entry name" value="DUF3433"/>
</dbReference>
<dbReference type="AlphaFoldDB" id="A0A369JKR9"/>
<keyword evidence="2" id="KW-0812">Transmembrane</keyword>
<keyword evidence="2" id="KW-1133">Transmembrane helix</keyword>
<feature type="compositionally biased region" description="Polar residues" evidence="1">
    <location>
        <begin position="1"/>
        <end position="10"/>
    </location>
</feature>
<feature type="transmembrane region" description="Helical" evidence="2">
    <location>
        <begin position="54"/>
        <end position="77"/>
    </location>
</feature>
<proteinExistence type="predicted"/>
<dbReference type="STRING" id="39966.A0A369JKR9"/>
<keyword evidence="2" id="KW-0472">Membrane</keyword>
<dbReference type="InParanoid" id="A0A369JKR9"/>
<dbReference type="PANTHER" id="PTHR37544:SF3">
    <property type="entry name" value="SPRAY"/>
    <property type="match status" value="1"/>
</dbReference>
<sequence>MSRPLSTTDATLVDPDRYSKGSDRFRESTHLIPPADSGGKRAPRYDHIIMSWPVVLGTPLLLFVLGLALSIGTTISYKRGGFRVPPNNVLNAVSPQFLLSFIPTIIVAPVGILWREIDWTLRQFQPYIVLWKGRALAEESLLLDYIALGPFLALFRAMKYKHRVLLWSSLSACVSFMFQPFAGSIFQIRQKNQVEYGNVTSTKAIGLIPDVNDLNAFVAAAGFAEAAVFHRLPDPPFVQGGWATAEFTFPTDAGLNGTMRVNTTGIQTAVNCANPAVSSLQTNADGSFSLTSKSVEECNTSVTFNPRDSTLQYGVVDVPCPGNAAIADITLRPVMFWFFHTKAEGTPEAKSVFCAPTIKAFDVTASASLNDGSLYHVVKLNEYAPPNNVTGDPLRGQAFNGVIFPNNANTFIQARATATSSGVSGAIFRFASQLEDGPQSTFDLPNGFLDITSKVYTQHLSLAAKSIYFLNVNRTLPAEMASQIPVLWIDPLPGFALSAFLILVGLTGFVVQIIHQRQRRKLLLAAEPGSIAAIVSLTSRSGFGELLLPYDDEKTLERKLSGLRFRLDRRTGAIVADDEGTERVNMSPDDAMLSLLGHRHPRDTALSSSSDLAYQAAAGYPPWKTPYDP</sequence>
<feature type="transmembrane region" description="Helical" evidence="2">
    <location>
        <begin position="164"/>
        <end position="182"/>
    </location>
</feature>